<name>A0ABN2A119_9ACTN</name>
<evidence type="ECO:0000256" key="2">
    <source>
        <dbReference type="SAM" id="SignalP"/>
    </source>
</evidence>
<feature type="signal peptide" evidence="2">
    <location>
        <begin position="1"/>
        <end position="19"/>
    </location>
</feature>
<dbReference type="Proteomes" id="UP001500363">
    <property type="component" value="Unassembled WGS sequence"/>
</dbReference>
<evidence type="ECO:0008006" key="5">
    <source>
        <dbReference type="Google" id="ProtNLM"/>
    </source>
</evidence>
<evidence type="ECO:0000313" key="3">
    <source>
        <dbReference type="EMBL" id="GAA1508806.1"/>
    </source>
</evidence>
<accession>A0ABN2A119</accession>
<feature type="transmembrane region" description="Helical" evidence="1">
    <location>
        <begin position="82"/>
        <end position="100"/>
    </location>
</feature>
<keyword evidence="1" id="KW-0812">Transmembrane</keyword>
<feature type="chain" id="PRO_5046215998" description="DUF998 domain-containing protein" evidence="2">
    <location>
        <begin position="20"/>
        <end position="142"/>
    </location>
</feature>
<comment type="caution">
    <text evidence="3">The sequence shown here is derived from an EMBL/GenBank/DDBJ whole genome shotgun (WGS) entry which is preliminary data.</text>
</comment>
<evidence type="ECO:0000256" key="1">
    <source>
        <dbReference type="SAM" id="Phobius"/>
    </source>
</evidence>
<sequence length="142" mass="14749">MSPKKALVAGLVLTALATAAPLVDLATVDNIGDHVRSAYPQWSAADVNKDRTAIAVYLVAVGVLGLAGWLTTLAGVNRGKRWARWVGTTLFAVGATVALIDMSIGGEAYTTIVPLFHGALGLLPAVAGVFAVLALWRTRPSE</sequence>
<keyword evidence="1" id="KW-0472">Membrane</keyword>
<feature type="transmembrane region" description="Helical" evidence="1">
    <location>
        <begin position="54"/>
        <end position="75"/>
    </location>
</feature>
<dbReference type="RefSeq" id="WP_344167781.1">
    <property type="nucleotide sequence ID" value="NZ_BAAANC010000001.1"/>
</dbReference>
<organism evidence="3 4">
    <name type="scientific">Kribbella lupini</name>
    <dbReference type="NCBI Taxonomy" id="291602"/>
    <lineage>
        <taxon>Bacteria</taxon>
        <taxon>Bacillati</taxon>
        <taxon>Actinomycetota</taxon>
        <taxon>Actinomycetes</taxon>
        <taxon>Propionibacteriales</taxon>
        <taxon>Kribbellaceae</taxon>
        <taxon>Kribbella</taxon>
    </lineage>
</organism>
<protein>
    <recommendedName>
        <fullName evidence="5">DUF998 domain-containing protein</fullName>
    </recommendedName>
</protein>
<evidence type="ECO:0000313" key="4">
    <source>
        <dbReference type="Proteomes" id="UP001500363"/>
    </source>
</evidence>
<keyword evidence="2" id="KW-0732">Signal</keyword>
<keyword evidence="1" id="KW-1133">Transmembrane helix</keyword>
<proteinExistence type="predicted"/>
<reference evidence="3 4" key="1">
    <citation type="journal article" date="2019" name="Int. J. Syst. Evol. Microbiol.">
        <title>The Global Catalogue of Microorganisms (GCM) 10K type strain sequencing project: providing services to taxonomists for standard genome sequencing and annotation.</title>
        <authorList>
            <consortium name="The Broad Institute Genomics Platform"/>
            <consortium name="The Broad Institute Genome Sequencing Center for Infectious Disease"/>
            <person name="Wu L."/>
            <person name="Ma J."/>
        </authorList>
    </citation>
    <scope>NUCLEOTIDE SEQUENCE [LARGE SCALE GENOMIC DNA]</scope>
    <source>
        <strain evidence="3 4">JCM 14303</strain>
    </source>
</reference>
<gene>
    <name evidence="3" type="ORF">GCM10009741_01950</name>
</gene>
<feature type="transmembrane region" description="Helical" evidence="1">
    <location>
        <begin position="112"/>
        <end position="136"/>
    </location>
</feature>
<dbReference type="EMBL" id="BAAANC010000001">
    <property type="protein sequence ID" value="GAA1508806.1"/>
    <property type="molecule type" value="Genomic_DNA"/>
</dbReference>
<keyword evidence="4" id="KW-1185">Reference proteome</keyword>